<organism evidence="1 2">
    <name type="scientific">Azospirillum rugosum</name>
    <dbReference type="NCBI Taxonomy" id="416170"/>
    <lineage>
        <taxon>Bacteria</taxon>
        <taxon>Pseudomonadati</taxon>
        <taxon>Pseudomonadota</taxon>
        <taxon>Alphaproteobacteria</taxon>
        <taxon>Rhodospirillales</taxon>
        <taxon>Azospirillaceae</taxon>
        <taxon>Azospirillum</taxon>
    </lineage>
</organism>
<sequence length="61" mass="6911">MSFNTLDQAVQTASDQTYALDQSAHITSDGRRFFVEGVDPNWNEFRTVLTIAPTHLARRVN</sequence>
<evidence type="ECO:0000313" key="2">
    <source>
        <dbReference type="Proteomes" id="UP000781958"/>
    </source>
</evidence>
<dbReference type="Proteomes" id="UP000781958">
    <property type="component" value="Unassembled WGS sequence"/>
</dbReference>
<keyword evidence="2" id="KW-1185">Reference proteome</keyword>
<name>A0ABS4SE52_9PROT</name>
<gene>
    <name evidence="1" type="ORF">J2851_000412</name>
</gene>
<accession>A0ABS4SE52</accession>
<evidence type="ECO:0000313" key="1">
    <source>
        <dbReference type="EMBL" id="MBP2290675.1"/>
    </source>
</evidence>
<protein>
    <submittedName>
        <fullName evidence="1">Uncharacterized protein</fullName>
    </submittedName>
</protein>
<proteinExistence type="predicted"/>
<dbReference type="EMBL" id="JAGINP010000001">
    <property type="protein sequence ID" value="MBP2290675.1"/>
    <property type="molecule type" value="Genomic_DNA"/>
</dbReference>
<dbReference type="RefSeq" id="WP_209763050.1">
    <property type="nucleotide sequence ID" value="NZ_JAGINP010000001.1"/>
</dbReference>
<reference evidence="1 2" key="1">
    <citation type="submission" date="2021-03" db="EMBL/GenBank/DDBJ databases">
        <title>Genomic Encyclopedia of Type Strains, Phase III (KMG-III): the genomes of soil and plant-associated and newly described type strains.</title>
        <authorList>
            <person name="Whitman W."/>
        </authorList>
    </citation>
    <scope>NUCLEOTIDE SEQUENCE [LARGE SCALE GENOMIC DNA]</scope>
    <source>
        <strain evidence="1 2">IMMIB AFH-6</strain>
    </source>
</reference>
<comment type="caution">
    <text evidence="1">The sequence shown here is derived from an EMBL/GenBank/DDBJ whole genome shotgun (WGS) entry which is preliminary data.</text>
</comment>